<dbReference type="Proteomes" id="UP000037122">
    <property type="component" value="Unassembled WGS sequence"/>
</dbReference>
<dbReference type="GO" id="GO:0005737">
    <property type="term" value="C:cytoplasm"/>
    <property type="evidence" value="ECO:0007669"/>
    <property type="project" value="UniProtKB-SubCell"/>
</dbReference>
<comment type="function">
    <text evidence="7">Regulatory subunit of the dimeric UBA3-ULA1 E1 enzyme.</text>
</comment>
<evidence type="ECO:0000259" key="8">
    <source>
        <dbReference type="Pfam" id="PF00899"/>
    </source>
</evidence>
<evidence type="ECO:0000313" key="9">
    <source>
        <dbReference type="EMBL" id="KND97517.1"/>
    </source>
</evidence>
<evidence type="ECO:0000256" key="6">
    <source>
        <dbReference type="ARBA" id="ARBA00022786"/>
    </source>
</evidence>
<dbReference type="VEuPathDB" id="FungiDB:CJI97_001883"/>
<evidence type="ECO:0000256" key="5">
    <source>
        <dbReference type="ARBA" id="ARBA00022490"/>
    </source>
</evidence>
<dbReference type="Gene3D" id="3.40.50.720">
    <property type="entry name" value="NAD(P)-binding Rossmann-like Domain"/>
    <property type="match status" value="1"/>
</dbReference>
<evidence type="ECO:0000256" key="1">
    <source>
        <dbReference type="ARBA" id="ARBA00004496"/>
    </source>
</evidence>
<evidence type="ECO:0000256" key="2">
    <source>
        <dbReference type="ARBA" id="ARBA00005032"/>
    </source>
</evidence>
<evidence type="ECO:0000256" key="3">
    <source>
        <dbReference type="ARBA" id="ARBA00006868"/>
    </source>
</evidence>
<dbReference type="VEuPathDB" id="FungiDB:CJJ07_004321"/>
<dbReference type="VEuPathDB" id="FungiDB:CJI96_0004902"/>
<keyword evidence="5" id="KW-0963">Cytoplasm</keyword>
<dbReference type="GO" id="GO:0019781">
    <property type="term" value="F:NEDD8 activating enzyme activity"/>
    <property type="evidence" value="ECO:0007669"/>
    <property type="project" value="UniProtKB-UniRule"/>
</dbReference>
<accession>A0A0L0NTN2</accession>
<evidence type="ECO:0000256" key="4">
    <source>
        <dbReference type="ARBA" id="ARBA00015407"/>
    </source>
</evidence>
<keyword evidence="6 7" id="KW-0833">Ubl conjugation pathway</keyword>
<dbReference type="InterPro" id="IPR000594">
    <property type="entry name" value="ThiF_NAD_FAD-bd"/>
</dbReference>
<dbReference type="Pfam" id="PF00899">
    <property type="entry name" value="ThiF"/>
    <property type="match status" value="1"/>
</dbReference>
<dbReference type="InterPro" id="IPR035985">
    <property type="entry name" value="Ubiquitin-activating_enz"/>
</dbReference>
<evidence type="ECO:0000313" key="10">
    <source>
        <dbReference type="Proteomes" id="UP000037122"/>
    </source>
</evidence>
<evidence type="ECO:0000256" key="7">
    <source>
        <dbReference type="PIRNR" id="PIRNR039099"/>
    </source>
</evidence>
<comment type="caution">
    <text evidence="9">The sequence shown here is derived from an EMBL/GenBank/DDBJ whole genome shotgun (WGS) entry which is preliminary data.</text>
</comment>
<comment type="pathway">
    <text evidence="2 7">Protein modification; protein neddylation.</text>
</comment>
<proteinExistence type="inferred from homology"/>
<dbReference type="SUPFAM" id="SSF69572">
    <property type="entry name" value="Activating enzymes of the ubiquitin-like proteins"/>
    <property type="match status" value="1"/>
</dbReference>
<dbReference type="PANTHER" id="PTHR10953:SF29">
    <property type="entry name" value="NEDD8-ACTIVATING ENZYME E1 REGULATORY SUBUNIT"/>
    <property type="match status" value="1"/>
</dbReference>
<comment type="similarity">
    <text evidence="3 7">Belongs to the ubiquitin-activating E1 family. ULA1 subfamily.</text>
</comment>
<dbReference type="FunFam" id="3.40.50.720:FF:000475">
    <property type="entry name" value="NEDD8-activating enzyme E1 regulatory subunit"/>
    <property type="match status" value="1"/>
</dbReference>
<dbReference type="InterPro" id="IPR030667">
    <property type="entry name" value="APP-BP1"/>
</dbReference>
<dbReference type="VEuPathDB" id="FungiDB:QG37_05908"/>
<dbReference type="VEuPathDB" id="FungiDB:CJJ09_005432"/>
<dbReference type="AlphaFoldDB" id="A0A0L0NTN2"/>
<comment type="subcellular location">
    <subcellularLocation>
        <location evidence="1">Cytoplasm</location>
    </subcellularLocation>
</comment>
<dbReference type="EMBL" id="LGST01000041">
    <property type="protein sequence ID" value="KND97517.1"/>
    <property type="molecule type" value="Genomic_DNA"/>
</dbReference>
<dbReference type="UniPathway" id="UPA00885"/>
<dbReference type="GO" id="GO:0045116">
    <property type="term" value="P:protein neddylation"/>
    <property type="evidence" value="ECO:0007669"/>
    <property type="project" value="UniProtKB-UniRule"/>
</dbReference>
<dbReference type="PIRSF" id="PIRSF039099">
    <property type="entry name" value="APP-BP1"/>
    <property type="match status" value="1"/>
</dbReference>
<feature type="domain" description="THIF-type NAD/FAD binding fold" evidence="8">
    <location>
        <begin position="11"/>
        <end position="506"/>
    </location>
</feature>
<dbReference type="VEuPathDB" id="FungiDB:B9J08_002340"/>
<dbReference type="PANTHER" id="PTHR10953">
    <property type="entry name" value="UBIQUITIN-ACTIVATING ENZYME E1"/>
    <property type="match status" value="1"/>
</dbReference>
<reference evidence="10" key="1">
    <citation type="journal article" date="2015" name="BMC Genomics">
        <title>Draft genome of a commonly misdiagnosed multidrug resistant pathogen Candida auris.</title>
        <authorList>
            <person name="Chatterjee S."/>
            <person name="Alampalli S.V."/>
            <person name="Nageshan R.K."/>
            <person name="Chettiar S.T."/>
            <person name="Joshi S."/>
            <person name="Tatu U.S."/>
        </authorList>
    </citation>
    <scope>NUCLEOTIDE SEQUENCE [LARGE SCALE GENOMIC DNA]</scope>
    <source>
        <strain evidence="10">6684</strain>
    </source>
</reference>
<dbReference type="InterPro" id="IPR045886">
    <property type="entry name" value="ThiF/MoeB/HesA"/>
</dbReference>
<sequence length="514" mass="58953">MSSRIDKETKYDRQLRLWAQDGQSRLEKGHICLINVNPTGVETLKNLILPGIGTYTIVDDRIVEQNDLDGNFFLTEDDLGKSIAESVAKSLSELNLDVQWFSHSRNIGDLLHEPHFFDSFDVVLISDFIPPSDMLAMKQRLWSKGVPLFHVNTCGFYGTLQVFSEENAVIETHDPSTIYDLRIDRPWPELQTYADSIDLESLDDTEHAHVPYIVIFIKALQRWKRDHDSSTPKNFKEKREFRSRYIEGLSRNINLETNFIEAGQQVHRALQVTAIPEHLKELFHDMRASDPSISGKTALFWLFIRTLAKFAEKYGALPLPGRLPDMASNTRNYIAIQQIYRKKALEDQQRFANLLQQTFSEFNRTEIVSLEMIAIFCKNAASIYYSRGSQDAFSDRLKNEMILCQSESNTLAIHYGIHALHLWIAEGSHGGFTELLKSFSRVLGSKEMDVIPENCKSILKEIYEHQTNKYHNICSLLGGVASQEILKVVTAQYIPLNNLFVFDGIRSVSEKWKP</sequence>
<gene>
    <name evidence="9" type="ORF">QG37_05908</name>
</gene>
<protein>
    <recommendedName>
        <fullName evidence="4 7">NEDD8-activating enzyme E1 regulatory subunit</fullName>
    </recommendedName>
</protein>
<name>A0A0L0NTN2_CANAR</name>
<organism evidence="9 10">
    <name type="scientific">Candidozyma auris</name>
    <name type="common">Yeast</name>
    <name type="synonym">Candida auris</name>
    <dbReference type="NCBI Taxonomy" id="498019"/>
    <lineage>
        <taxon>Eukaryota</taxon>
        <taxon>Fungi</taxon>
        <taxon>Dikarya</taxon>
        <taxon>Ascomycota</taxon>
        <taxon>Saccharomycotina</taxon>
        <taxon>Pichiomycetes</taxon>
        <taxon>Metschnikowiaceae</taxon>
        <taxon>Candidozyma</taxon>
    </lineage>
</organism>
<dbReference type="Gene3D" id="3.40.50.12550">
    <property type="entry name" value="Ubiquitin-activating enzyme E1, inactive adenylation domain, subdomain 2"/>
    <property type="match status" value="1"/>
</dbReference>